<dbReference type="AlphaFoldDB" id="A0A4Y2S533"/>
<comment type="caution">
    <text evidence="1">The sequence shown here is derived from an EMBL/GenBank/DDBJ whole genome shotgun (WGS) entry which is preliminary data.</text>
</comment>
<gene>
    <name evidence="1" type="ORF">AVEN_11950_1</name>
</gene>
<name>A0A4Y2S533_ARAVE</name>
<dbReference type="OrthoDB" id="6436269at2759"/>
<proteinExistence type="predicted"/>
<evidence type="ECO:0000313" key="1">
    <source>
        <dbReference type="EMBL" id="GBN83324.1"/>
    </source>
</evidence>
<evidence type="ECO:0000313" key="2">
    <source>
        <dbReference type="Proteomes" id="UP000499080"/>
    </source>
</evidence>
<dbReference type="Proteomes" id="UP000499080">
    <property type="component" value="Unassembled WGS sequence"/>
</dbReference>
<reference evidence="1 2" key="1">
    <citation type="journal article" date="2019" name="Sci. Rep.">
        <title>Orb-weaving spider Araneus ventricosus genome elucidates the spidroin gene catalogue.</title>
        <authorList>
            <person name="Kono N."/>
            <person name="Nakamura H."/>
            <person name="Ohtoshi R."/>
            <person name="Moran D.A.P."/>
            <person name="Shinohara A."/>
            <person name="Yoshida Y."/>
            <person name="Fujiwara M."/>
            <person name="Mori M."/>
            <person name="Tomita M."/>
            <person name="Arakawa K."/>
        </authorList>
    </citation>
    <scope>NUCLEOTIDE SEQUENCE [LARGE SCALE GENOMIC DNA]</scope>
</reference>
<accession>A0A4Y2S533</accession>
<organism evidence="1 2">
    <name type="scientific">Araneus ventricosus</name>
    <name type="common">Orbweaver spider</name>
    <name type="synonym">Epeira ventricosa</name>
    <dbReference type="NCBI Taxonomy" id="182803"/>
    <lineage>
        <taxon>Eukaryota</taxon>
        <taxon>Metazoa</taxon>
        <taxon>Ecdysozoa</taxon>
        <taxon>Arthropoda</taxon>
        <taxon>Chelicerata</taxon>
        <taxon>Arachnida</taxon>
        <taxon>Araneae</taxon>
        <taxon>Araneomorphae</taxon>
        <taxon>Entelegynae</taxon>
        <taxon>Araneoidea</taxon>
        <taxon>Araneidae</taxon>
        <taxon>Araneus</taxon>
    </lineage>
</organism>
<sequence>MNGRPFISPLKVPLMTTRPTAFSPLSEQQPAEIRPNSKQLHANVDDEDAYSSLQNQYTDDSNRCKYATVRILKDLSRRPSTDEDDVFTIIANTNCDNPIFKQTNEVVLLLSDELIFLDTVIPLDHAEVIGIPQGTTTISFCNANPPGDVADETLLEEISKNDESIVSVDQDLFTDESVNDTSTVHEKTSDTYEVLSNVGTYEAVETSCKGHVDDTCPVCEDIGSISSDVYCKSGLSLFAEVIGPELDDGTCRNGVIASIFDITVRNGIQEPKVLKISYTIPSHCSCPVLKEGGHLVLLLEETTPVTDELSISLSERIYIYSTPLRTPFPSCYLEDSVQARSKDVDNVIVLDSPHEELRKIIPELSGNVCPSIDHTCPICRNMDDKELEELYCSSEEGELS</sequence>
<protein>
    <submittedName>
        <fullName evidence="1">Uncharacterized protein</fullName>
    </submittedName>
</protein>
<keyword evidence="2" id="KW-1185">Reference proteome</keyword>
<dbReference type="EMBL" id="BGPR01019917">
    <property type="protein sequence ID" value="GBN83324.1"/>
    <property type="molecule type" value="Genomic_DNA"/>
</dbReference>